<evidence type="ECO:0000313" key="2">
    <source>
        <dbReference type="Proteomes" id="UP000467385"/>
    </source>
</evidence>
<evidence type="ECO:0000313" key="1">
    <source>
        <dbReference type="EMBL" id="BBZ41205.1"/>
    </source>
</evidence>
<dbReference type="SUPFAM" id="SSF53448">
    <property type="entry name" value="Nucleotide-diphospho-sugar transferases"/>
    <property type="match status" value="1"/>
</dbReference>
<accession>A0A1X1TPG8</accession>
<reference evidence="1 2" key="1">
    <citation type="journal article" date="2019" name="Emerg. Microbes Infect.">
        <title>Comprehensive subspecies identification of 175 nontuberculous mycobacteria species based on 7547 genomic profiles.</title>
        <authorList>
            <person name="Matsumoto Y."/>
            <person name="Kinjo T."/>
            <person name="Motooka D."/>
            <person name="Nabeya D."/>
            <person name="Jung N."/>
            <person name="Uechi K."/>
            <person name="Horii T."/>
            <person name="Iida T."/>
            <person name="Fujita J."/>
            <person name="Nakamura S."/>
        </authorList>
    </citation>
    <scope>NUCLEOTIDE SEQUENCE [LARGE SCALE GENOMIC DNA]</scope>
    <source>
        <strain evidence="1 2">JCM 14738</strain>
    </source>
</reference>
<dbReference type="OrthoDB" id="4614415at2"/>
<gene>
    <name evidence="1" type="ORF">MCNS_42680</name>
</gene>
<sequence>MLAFITTLRHPHNSADYGHVESLLQDTLASLVQQSSDDYIVIVVGNRRPAFRLPERCVFVEVDFPPPSTRHGPRTGPAAVIWDKGTKTAIGLIAAREFAPDYVMAVDADDFVHRDVAAFVNARPGRDGWWVEQGWMYSRRRNACRLQRKFHHQCGTSLIVRYDAFDVPPDLTISSTQREIFEAFGERFEHILEHGWALAWWQNHGLVMEPLPFAAAVYHVGHGENHCDNGLFGFARPYHARLHDDFAINPSRTPRSTLWASYGLPALRPDLRLPRPAFLQPKSYLANYSPPDRAEFGATASKLTRTQ</sequence>
<dbReference type="STRING" id="44010.AWC00_03850"/>
<dbReference type="RefSeq" id="WP_085231344.1">
    <property type="nucleotide sequence ID" value="NZ_AP022613.1"/>
</dbReference>
<dbReference type="InterPro" id="IPR029044">
    <property type="entry name" value="Nucleotide-diphossugar_trans"/>
</dbReference>
<organism evidence="1 2">
    <name type="scientific">Mycobacterium conspicuum</name>
    <dbReference type="NCBI Taxonomy" id="44010"/>
    <lineage>
        <taxon>Bacteria</taxon>
        <taxon>Bacillati</taxon>
        <taxon>Actinomycetota</taxon>
        <taxon>Actinomycetes</taxon>
        <taxon>Mycobacteriales</taxon>
        <taxon>Mycobacteriaceae</taxon>
        <taxon>Mycobacterium</taxon>
    </lineage>
</organism>
<dbReference type="CDD" id="cd00761">
    <property type="entry name" value="Glyco_tranf_GTA_type"/>
    <property type="match status" value="1"/>
</dbReference>
<protein>
    <submittedName>
        <fullName evidence="1">Uncharacterized protein</fullName>
    </submittedName>
</protein>
<proteinExistence type="predicted"/>
<dbReference type="EMBL" id="AP022613">
    <property type="protein sequence ID" value="BBZ41205.1"/>
    <property type="molecule type" value="Genomic_DNA"/>
</dbReference>
<dbReference type="Proteomes" id="UP000467385">
    <property type="component" value="Chromosome"/>
</dbReference>
<keyword evidence="2" id="KW-1185">Reference proteome</keyword>
<name>A0A1X1TPG8_9MYCO</name>
<dbReference type="AlphaFoldDB" id="A0A1X1TPG8"/>